<comment type="caution">
    <text evidence="3">The sequence shown here is derived from an EMBL/GenBank/DDBJ whole genome shotgun (WGS) entry which is preliminary data.</text>
</comment>
<keyword evidence="4" id="KW-1185">Reference proteome</keyword>
<feature type="compositionally biased region" description="Pro residues" evidence="2">
    <location>
        <begin position="1"/>
        <end position="10"/>
    </location>
</feature>
<name>A0AAV5A2B7_9AGAM</name>
<dbReference type="EMBL" id="BPWL01000003">
    <property type="protein sequence ID" value="GJJ08806.1"/>
    <property type="molecule type" value="Genomic_DNA"/>
</dbReference>
<organism evidence="3 4">
    <name type="scientific">Clathrus columnatus</name>
    <dbReference type="NCBI Taxonomy" id="1419009"/>
    <lineage>
        <taxon>Eukaryota</taxon>
        <taxon>Fungi</taxon>
        <taxon>Dikarya</taxon>
        <taxon>Basidiomycota</taxon>
        <taxon>Agaricomycotina</taxon>
        <taxon>Agaricomycetes</taxon>
        <taxon>Phallomycetidae</taxon>
        <taxon>Phallales</taxon>
        <taxon>Clathraceae</taxon>
        <taxon>Clathrus</taxon>
    </lineage>
</organism>
<evidence type="ECO:0000256" key="2">
    <source>
        <dbReference type="SAM" id="MobiDB-lite"/>
    </source>
</evidence>
<reference evidence="3" key="1">
    <citation type="submission" date="2021-10" db="EMBL/GenBank/DDBJ databases">
        <title>De novo Genome Assembly of Clathrus columnatus (Basidiomycota, Fungi) Using Illumina and Nanopore Sequence Data.</title>
        <authorList>
            <person name="Ogiso-Tanaka E."/>
            <person name="Itagaki H."/>
            <person name="Hosoya T."/>
            <person name="Hosaka K."/>
        </authorList>
    </citation>
    <scope>NUCLEOTIDE SEQUENCE</scope>
    <source>
        <strain evidence="3">MO-923</strain>
    </source>
</reference>
<dbReference type="AlphaFoldDB" id="A0AAV5A2B7"/>
<dbReference type="Proteomes" id="UP001050691">
    <property type="component" value="Unassembled WGS sequence"/>
</dbReference>
<proteinExistence type="predicted"/>
<evidence type="ECO:0000256" key="1">
    <source>
        <dbReference type="SAM" id="Coils"/>
    </source>
</evidence>
<sequence>MPINPPPPAPGLRHITEGPQSPPTLENVTDAVAYEYEVFHAMGKKNNFSHPHLSGLMQPEDTGITIESLRDARIYEYEVIREHKQDVAGLRQMLVDMQEEIKTMNNSINRIGNSINRIDNNVKDGFNRVAGQLDQPHKRSTEIAVTAAQASPPTERTGPKRVGFASLKKHQGHQVAYKTSSKKYCEAYELTVGAHSNARDYQVALAIHLDCKATV</sequence>
<feature type="coiled-coil region" evidence="1">
    <location>
        <begin position="80"/>
        <end position="107"/>
    </location>
</feature>
<keyword evidence="1" id="KW-0175">Coiled coil</keyword>
<protein>
    <recommendedName>
        <fullName evidence="5">t-SNARE coiled-coil homology domain-containing protein</fullName>
    </recommendedName>
</protein>
<evidence type="ECO:0000313" key="3">
    <source>
        <dbReference type="EMBL" id="GJJ08806.1"/>
    </source>
</evidence>
<evidence type="ECO:0000313" key="4">
    <source>
        <dbReference type="Proteomes" id="UP001050691"/>
    </source>
</evidence>
<feature type="region of interest" description="Disordered" evidence="2">
    <location>
        <begin position="1"/>
        <end position="25"/>
    </location>
</feature>
<gene>
    <name evidence="3" type="ORF">Clacol_003025</name>
</gene>
<accession>A0AAV5A2B7</accession>
<evidence type="ECO:0008006" key="5">
    <source>
        <dbReference type="Google" id="ProtNLM"/>
    </source>
</evidence>